<dbReference type="EMBL" id="CP039351">
    <property type="protein sequence ID" value="QCE00546.1"/>
    <property type="molecule type" value="Genomic_DNA"/>
</dbReference>
<accession>A0A4D6MGM9</accession>
<evidence type="ECO:0000313" key="3">
    <source>
        <dbReference type="Proteomes" id="UP000501690"/>
    </source>
</evidence>
<reference evidence="2 3" key="1">
    <citation type="submission" date="2019-04" db="EMBL/GenBank/DDBJ databases">
        <title>An improved genome assembly and genetic linkage map for asparagus bean, Vigna unguiculata ssp. sesquipedialis.</title>
        <authorList>
            <person name="Xia Q."/>
            <person name="Zhang R."/>
            <person name="Dong Y."/>
        </authorList>
    </citation>
    <scope>NUCLEOTIDE SEQUENCE [LARGE SCALE GENOMIC DNA]</scope>
    <source>
        <tissue evidence="2">Leaf</tissue>
    </source>
</reference>
<proteinExistence type="predicted"/>
<evidence type="ECO:0000256" key="1">
    <source>
        <dbReference type="SAM" id="MobiDB-lite"/>
    </source>
</evidence>
<feature type="region of interest" description="Disordered" evidence="1">
    <location>
        <begin position="144"/>
        <end position="174"/>
    </location>
</feature>
<sequence>MGQNERVRTDLGVLGTLWLAAKEGNPFGPIRTDHNQHTHTDNTHQPKLNSRVPRVHPASRAQLEGCHSELNLRNATCLTPIPSSTQRIRSELNSRNPTIPPLKHHQKSCRSHLQLQQLGLTAAKSPSGRHVPLGATSFQTAWRGTRTARRQAPKNPKFCNHRSMGQSTPPGRHAPGGYYFRRYRLAGTSPPPGATKSRTPMFPCYRLAGATSPLGATPVINYYWFL</sequence>
<evidence type="ECO:0000313" key="2">
    <source>
        <dbReference type="EMBL" id="QCE00546.1"/>
    </source>
</evidence>
<name>A0A4D6MGM9_VIGUN</name>
<organism evidence="2 3">
    <name type="scientific">Vigna unguiculata</name>
    <name type="common">Cowpea</name>
    <dbReference type="NCBI Taxonomy" id="3917"/>
    <lineage>
        <taxon>Eukaryota</taxon>
        <taxon>Viridiplantae</taxon>
        <taxon>Streptophyta</taxon>
        <taxon>Embryophyta</taxon>
        <taxon>Tracheophyta</taxon>
        <taxon>Spermatophyta</taxon>
        <taxon>Magnoliopsida</taxon>
        <taxon>eudicotyledons</taxon>
        <taxon>Gunneridae</taxon>
        <taxon>Pentapetalae</taxon>
        <taxon>rosids</taxon>
        <taxon>fabids</taxon>
        <taxon>Fabales</taxon>
        <taxon>Fabaceae</taxon>
        <taxon>Papilionoideae</taxon>
        <taxon>50 kb inversion clade</taxon>
        <taxon>NPAAA clade</taxon>
        <taxon>indigoferoid/millettioid clade</taxon>
        <taxon>Phaseoleae</taxon>
        <taxon>Vigna</taxon>
    </lineage>
</organism>
<dbReference type="AlphaFoldDB" id="A0A4D6MGM9"/>
<dbReference type="Proteomes" id="UP000501690">
    <property type="component" value="Linkage Group LG7"/>
</dbReference>
<keyword evidence="3" id="KW-1185">Reference proteome</keyword>
<feature type="region of interest" description="Disordered" evidence="1">
    <location>
        <begin position="31"/>
        <end position="53"/>
    </location>
</feature>
<protein>
    <submittedName>
        <fullName evidence="2">Uncharacterized protein</fullName>
    </submittedName>
</protein>
<gene>
    <name evidence="2" type="ORF">DEO72_LG7g1836</name>
</gene>
<feature type="compositionally biased region" description="Basic and acidic residues" evidence="1">
    <location>
        <begin position="31"/>
        <end position="44"/>
    </location>
</feature>